<evidence type="ECO:0000313" key="5">
    <source>
        <dbReference type="Proteomes" id="UP000886856"/>
    </source>
</evidence>
<evidence type="ECO:0000256" key="2">
    <source>
        <dbReference type="ARBA" id="ARBA00023002"/>
    </source>
</evidence>
<dbReference type="SUPFAM" id="SSF53720">
    <property type="entry name" value="ALDH-like"/>
    <property type="match status" value="1"/>
</dbReference>
<accession>A0A9D2HY05</accession>
<keyword evidence="2" id="KW-0560">Oxidoreductase</keyword>
<dbReference type="InterPro" id="IPR050740">
    <property type="entry name" value="Aldehyde_DH_Superfamily"/>
</dbReference>
<dbReference type="InterPro" id="IPR016162">
    <property type="entry name" value="Ald_DH_N"/>
</dbReference>
<feature type="non-terminal residue" evidence="4">
    <location>
        <position position="283"/>
    </location>
</feature>
<evidence type="ECO:0000259" key="3">
    <source>
        <dbReference type="Pfam" id="PF00171"/>
    </source>
</evidence>
<dbReference type="GO" id="GO:0009450">
    <property type="term" value="P:gamma-aminobutyric acid catabolic process"/>
    <property type="evidence" value="ECO:0007669"/>
    <property type="project" value="TreeGrafter"/>
</dbReference>
<protein>
    <submittedName>
        <fullName evidence="4">Aldehyde dehydrogenase family protein</fullName>
    </submittedName>
</protein>
<organism evidence="4 5">
    <name type="scientific">Candidatus Jeotgalibaca merdavium</name>
    <dbReference type="NCBI Taxonomy" id="2838627"/>
    <lineage>
        <taxon>Bacteria</taxon>
        <taxon>Bacillati</taxon>
        <taxon>Bacillota</taxon>
        <taxon>Bacilli</taxon>
        <taxon>Lactobacillales</taxon>
        <taxon>Carnobacteriaceae</taxon>
        <taxon>Jeotgalibaca</taxon>
    </lineage>
</organism>
<evidence type="ECO:0000313" key="4">
    <source>
        <dbReference type="EMBL" id="HJA89450.1"/>
    </source>
</evidence>
<dbReference type="InterPro" id="IPR015590">
    <property type="entry name" value="Aldehyde_DH_dom"/>
</dbReference>
<dbReference type="PANTHER" id="PTHR43353">
    <property type="entry name" value="SUCCINATE-SEMIALDEHYDE DEHYDROGENASE, MITOCHONDRIAL"/>
    <property type="match status" value="1"/>
</dbReference>
<dbReference type="InterPro" id="IPR016161">
    <property type="entry name" value="Ald_DH/histidinol_DH"/>
</dbReference>
<dbReference type="Gene3D" id="3.40.605.10">
    <property type="entry name" value="Aldehyde Dehydrogenase, Chain A, domain 1"/>
    <property type="match status" value="1"/>
</dbReference>
<sequence length="283" mass="30754">MMTEKKMNLPDVHTELYINGKWENGEKERIAVINPATSETIAEVAQASKKDTERAVVAAKAAFKTWSEMELKDRVSILHKVGDLLEEHADRLALIMTLEQGKPLKEAKGEIQTNIESIHWNAEEARRIYGETIPAPNNHKFEVKKQAVGVVGAITPWNFPSSMIVRKIAPALAAGCTVVLKPASSTPLSAIAIFELFEAAGLPAGVANLVMGSASDIGDVLTTSKDVRKLTFTGSTKVGQLLYEQCGQTLKKLSLELGGHAPYIVFADSDLDEAVDALVKMKF</sequence>
<reference evidence="4" key="1">
    <citation type="journal article" date="2021" name="PeerJ">
        <title>Extensive microbial diversity within the chicken gut microbiome revealed by metagenomics and culture.</title>
        <authorList>
            <person name="Gilroy R."/>
            <person name="Ravi A."/>
            <person name="Getino M."/>
            <person name="Pursley I."/>
            <person name="Horton D.L."/>
            <person name="Alikhan N.F."/>
            <person name="Baker D."/>
            <person name="Gharbi K."/>
            <person name="Hall N."/>
            <person name="Watson M."/>
            <person name="Adriaenssens E.M."/>
            <person name="Foster-Nyarko E."/>
            <person name="Jarju S."/>
            <person name="Secka A."/>
            <person name="Antonio M."/>
            <person name="Oren A."/>
            <person name="Chaudhuri R.R."/>
            <person name="La Ragione R."/>
            <person name="Hildebrand F."/>
            <person name="Pallen M.J."/>
        </authorList>
    </citation>
    <scope>NUCLEOTIDE SEQUENCE</scope>
    <source>
        <strain evidence="4">CHK171-505</strain>
    </source>
</reference>
<comment type="caution">
    <text evidence="4">The sequence shown here is derived from an EMBL/GenBank/DDBJ whole genome shotgun (WGS) entry which is preliminary data.</text>
</comment>
<evidence type="ECO:0000256" key="1">
    <source>
        <dbReference type="ARBA" id="ARBA00009986"/>
    </source>
</evidence>
<comment type="similarity">
    <text evidence="1">Belongs to the aldehyde dehydrogenase family.</text>
</comment>
<dbReference type="Proteomes" id="UP000886856">
    <property type="component" value="Unassembled WGS sequence"/>
</dbReference>
<dbReference type="EMBL" id="DWYW01000029">
    <property type="protein sequence ID" value="HJA89450.1"/>
    <property type="molecule type" value="Genomic_DNA"/>
</dbReference>
<dbReference type="PANTHER" id="PTHR43353:SF5">
    <property type="entry name" value="SUCCINATE-SEMIALDEHYDE DEHYDROGENASE, MITOCHONDRIAL"/>
    <property type="match status" value="1"/>
</dbReference>
<dbReference type="Pfam" id="PF00171">
    <property type="entry name" value="Aldedh"/>
    <property type="match status" value="1"/>
</dbReference>
<dbReference type="AlphaFoldDB" id="A0A9D2HY05"/>
<name>A0A9D2HY05_9LACT</name>
<feature type="domain" description="Aldehyde dehydrogenase" evidence="3">
    <location>
        <begin position="22"/>
        <end position="283"/>
    </location>
</feature>
<gene>
    <name evidence="4" type="ORF">H9948_01555</name>
</gene>
<dbReference type="FunFam" id="3.40.605.10:FF:000005">
    <property type="entry name" value="Succinate-semialdehyde dehydrogenase I"/>
    <property type="match status" value="1"/>
</dbReference>
<dbReference type="GO" id="GO:0004777">
    <property type="term" value="F:succinate-semialdehyde dehydrogenase (NAD+) activity"/>
    <property type="evidence" value="ECO:0007669"/>
    <property type="project" value="TreeGrafter"/>
</dbReference>
<proteinExistence type="inferred from homology"/>
<reference evidence="4" key="2">
    <citation type="submission" date="2021-04" db="EMBL/GenBank/DDBJ databases">
        <authorList>
            <person name="Gilroy R."/>
        </authorList>
    </citation>
    <scope>NUCLEOTIDE SEQUENCE</scope>
    <source>
        <strain evidence="4">CHK171-505</strain>
    </source>
</reference>